<dbReference type="Gene3D" id="1.25.40.330">
    <property type="entry name" value="Adenylate cyclase-associated CAP, N-terminal domain"/>
    <property type="match status" value="1"/>
</dbReference>
<dbReference type="InterPro" id="IPR001837">
    <property type="entry name" value="Adenylate_cyclase-assoc_CAP"/>
</dbReference>
<dbReference type="InterPro" id="IPR017901">
    <property type="entry name" value="C-CAP_CF_C-like"/>
</dbReference>
<dbReference type="AlphaFoldDB" id="A0A0M0JBS5"/>
<dbReference type="InterPro" id="IPR013912">
    <property type="entry name" value="Adenylate_cyclase-assoc_CAP_C"/>
</dbReference>
<dbReference type="PANTHER" id="PTHR10652:SF0">
    <property type="entry name" value="ADENYLYL CYCLASE-ASSOCIATED PROTEIN"/>
    <property type="match status" value="1"/>
</dbReference>
<dbReference type="InterPro" id="IPR053950">
    <property type="entry name" value="CAP_N"/>
</dbReference>
<evidence type="ECO:0000256" key="3">
    <source>
        <dbReference type="SAM" id="MobiDB-lite"/>
    </source>
</evidence>
<dbReference type="InterPro" id="IPR036222">
    <property type="entry name" value="CAP_N_sf"/>
</dbReference>
<reference evidence="6" key="1">
    <citation type="journal article" date="2015" name="PLoS Genet.">
        <title>Genome Sequence and Transcriptome Analyses of Chrysochromulina tobin: Metabolic Tools for Enhanced Algal Fitness in the Prominent Order Prymnesiales (Haptophyceae).</title>
        <authorList>
            <person name="Hovde B.T."/>
            <person name="Deodato C.R."/>
            <person name="Hunsperger H.M."/>
            <person name="Ryken S.A."/>
            <person name="Yost W."/>
            <person name="Jha R.K."/>
            <person name="Patterson J."/>
            <person name="Monnat R.J. Jr."/>
            <person name="Barlow S.B."/>
            <person name="Starkenburg S.R."/>
            <person name="Cattolico R.A."/>
        </authorList>
    </citation>
    <scope>NUCLEOTIDE SEQUENCE</scope>
    <source>
        <strain evidence="6">CCMP291</strain>
    </source>
</reference>
<evidence type="ECO:0000256" key="1">
    <source>
        <dbReference type="ARBA" id="ARBA00007659"/>
    </source>
</evidence>
<sequence>MDEKFQALLKRLETVTTKLESMELHGAGAAAPLVAAAAVEDERPSPMVDAFNAFLSGPVAAYVNAASAINMPETLNQAKLVQACFQAQRDMLVLVAKCKKPDAATFQNNVLKATSDLLGQVQSAATSDRRAEDYNHRQAVAEAIPALGWVMVEKTPVPHINDMWEAGAFCQTKILTTYKGKDENHITYAKAVKTIFTDLAAFVKEFHKTGLEWNPKGIDVKDAGKAAAPAPPPLAPPPLAPPALGGPVTSGLKKVTKGEDWDPSKYGKAKPAPVPSVPSTPKAATAAATKPPKCECVGGKKWEIENQVKNSSISIDAEVKQVVYIYKCLDSTITVKGKCNAITLDGCNKVSIVFDTVVAGIELVNCNSCKVMVLGLVQTVTIDKCSGTQVILNKESLGADVVTAKCSETNVVVPGENEGDEYKEFAIAEQFVSKWTGTTWDTNCMAHTG</sequence>
<comment type="caution">
    <text evidence="5">The sequence shown here is derived from an EMBL/GenBank/DDBJ whole genome shotgun (WGS) entry which is preliminary data.</text>
</comment>
<dbReference type="GO" id="GO:0003779">
    <property type="term" value="F:actin binding"/>
    <property type="evidence" value="ECO:0007669"/>
    <property type="project" value="InterPro"/>
</dbReference>
<dbReference type="SMART" id="SM00673">
    <property type="entry name" value="CARP"/>
    <property type="match status" value="2"/>
</dbReference>
<feature type="compositionally biased region" description="Pro residues" evidence="3">
    <location>
        <begin position="229"/>
        <end position="241"/>
    </location>
</feature>
<dbReference type="Proteomes" id="UP000037460">
    <property type="component" value="Unassembled WGS sequence"/>
</dbReference>
<proteinExistence type="inferred from homology"/>
<feature type="domain" description="C-CAP/cofactor C-like" evidence="4">
    <location>
        <begin position="291"/>
        <end position="427"/>
    </location>
</feature>
<name>A0A0M0JBS5_9EUKA</name>
<keyword evidence="6" id="KW-1185">Reference proteome</keyword>
<dbReference type="OrthoDB" id="77251at2759"/>
<dbReference type="Gene3D" id="2.160.20.70">
    <property type="match status" value="1"/>
</dbReference>
<dbReference type="InterPro" id="IPR013992">
    <property type="entry name" value="Adenylate_cyclase-assoc_CAP_N"/>
</dbReference>
<evidence type="ECO:0000259" key="4">
    <source>
        <dbReference type="PROSITE" id="PS51329"/>
    </source>
</evidence>
<dbReference type="GO" id="GO:0005737">
    <property type="term" value="C:cytoplasm"/>
    <property type="evidence" value="ECO:0007669"/>
    <property type="project" value="TreeGrafter"/>
</dbReference>
<gene>
    <name evidence="5" type="ORF">Ctob_003731</name>
</gene>
<dbReference type="InterPro" id="IPR006599">
    <property type="entry name" value="CARP_motif"/>
</dbReference>
<evidence type="ECO:0000256" key="2">
    <source>
        <dbReference type="RuleBase" id="RU000647"/>
    </source>
</evidence>
<organism evidence="5 6">
    <name type="scientific">Chrysochromulina tobinii</name>
    <dbReference type="NCBI Taxonomy" id="1460289"/>
    <lineage>
        <taxon>Eukaryota</taxon>
        <taxon>Haptista</taxon>
        <taxon>Haptophyta</taxon>
        <taxon>Prymnesiophyceae</taxon>
        <taxon>Prymnesiales</taxon>
        <taxon>Chrysochromulinaceae</taxon>
        <taxon>Chrysochromulina</taxon>
    </lineage>
</organism>
<dbReference type="GO" id="GO:0007015">
    <property type="term" value="P:actin filament organization"/>
    <property type="evidence" value="ECO:0007669"/>
    <property type="project" value="TreeGrafter"/>
</dbReference>
<dbReference type="EMBL" id="JWZX01003168">
    <property type="protein sequence ID" value="KOO23678.1"/>
    <property type="molecule type" value="Genomic_DNA"/>
</dbReference>
<dbReference type="SUPFAM" id="SSF101278">
    <property type="entry name" value="N-terminal domain of adenylylcyclase associated protein, CAP"/>
    <property type="match status" value="1"/>
</dbReference>
<dbReference type="GO" id="GO:0019933">
    <property type="term" value="P:cAMP-mediated signaling"/>
    <property type="evidence" value="ECO:0007669"/>
    <property type="project" value="TreeGrafter"/>
</dbReference>
<dbReference type="FunFam" id="1.25.40.330:FF:000001">
    <property type="entry name" value="Adenylyl cyclase-associated protein"/>
    <property type="match status" value="1"/>
</dbReference>
<dbReference type="GO" id="GO:0008179">
    <property type="term" value="F:adenylate cyclase binding"/>
    <property type="evidence" value="ECO:0007669"/>
    <property type="project" value="TreeGrafter"/>
</dbReference>
<feature type="region of interest" description="Disordered" evidence="3">
    <location>
        <begin position="222"/>
        <end position="286"/>
    </location>
</feature>
<dbReference type="Pfam" id="PF21938">
    <property type="entry name" value="CAP_N"/>
    <property type="match status" value="1"/>
</dbReference>
<protein>
    <recommendedName>
        <fullName evidence="2">Adenylyl cyclase-associated protein</fullName>
    </recommendedName>
</protein>
<dbReference type="Pfam" id="PF08603">
    <property type="entry name" value="CAP_C"/>
    <property type="match status" value="1"/>
</dbReference>
<dbReference type="InterPro" id="IPR036223">
    <property type="entry name" value="CAP_C_sf"/>
</dbReference>
<dbReference type="PROSITE" id="PS51329">
    <property type="entry name" value="C_CAP_COFACTOR_C"/>
    <property type="match status" value="1"/>
</dbReference>
<dbReference type="PANTHER" id="PTHR10652">
    <property type="entry name" value="ADENYLYL CYCLASE-ASSOCIATED PROTEIN"/>
    <property type="match status" value="1"/>
</dbReference>
<accession>A0A0M0JBS5</accession>
<evidence type="ECO:0000313" key="6">
    <source>
        <dbReference type="Proteomes" id="UP000037460"/>
    </source>
</evidence>
<feature type="compositionally biased region" description="Basic and acidic residues" evidence="3">
    <location>
        <begin position="256"/>
        <end position="265"/>
    </location>
</feature>
<dbReference type="Pfam" id="PF01213">
    <property type="entry name" value="CAP_N-CM"/>
    <property type="match status" value="1"/>
</dbReference>
<dbReference type="InterPro" id="IPR016098">
    <property type="entry name" value="CAP/MinC_C"/>
</dbReference>
<evidence type="ECO:0000313" key="5">
    <source>
        <dbReference type="EMBL" id="KOO23678.1"/>
    </source>
</evidence>
<dbReference type="SUPFAM" id="SSF69340">
    <property type="entry name" value="C-terminal domain of adenylylcyclase associated protein"/>
    <property type="match status" value="1"/>
</dbReference>
<comment type="similarity">
    <text evidence="1 2">Belongs to the CAP family.</text>
</comment>